<accession>A0A078KE24</accession>
<evidence type="ECO:0000256" key="7">
    <source>
        <dbReference type="ARBA" id="ARBA00022898"/>
    </source>
</evidence>
<evidence type="ECO:0000313" key="12">
    <source>
        <dbReference type="Proteomes" id="UP000032420"/>
    </source>
</evidence>
<feature type="modified residue" description="N6-(pyridoxal phosphate)lysine" evidence="9">
    <location>
        <position position="209"/>
    </location>
</feature>
<evidence type="ECO:0000256" key="6">
    <source>
        <dbReference type="ARBA" id="ARBA00022679"/>
    </source>
</evidence>
<comment type="cofactor">
    <cofactor evidence="1 9">
        <name>pyridoxal 5'-phosphate</name>
        <dbReference type="ChEBI" id="CHEBI:597326"/>
    </cofactor>
</comment>
<dbReference type="Gene3D" id="3.90.1150.10">
    <property type="entry name" value="Aspartate Aminotransferase, domain 1"/>
    <property type="match status" value="1"/>
</dbReference>
<dbReference type="HAMAP" id="MF_01023">
    <property type="entry name" value="HisC_aminotrans_2"/>
    <property type="match status" value="1"/>
</dbReference>
<dbReference type="InterPro" id="IPR015424">
    <property type="entry name" value="PyrdxlP-dep_Trfase"/>
</dbReference>
<dbReference type="Proteomes" id="UP000032420">
    <property type="component" value="Chromosome I"/>
</dbReference>
<dbReference type="Pfam" id="PF00155">
    <property type="entry name" value="Aminotran_1_2"/>
    <property type="match status" value="1"/>
</dbReference>
<evidence type="ECO:0000256" key="8">
    <source>
        <dbReference type="ARBA" id="ARBA00047481"/>
    </source>
</evidence>
<dbReference type="InterPro" id="IPR004839">
    <property type="entry name" value="Aminotransferase_I/II_large"/>
</dbReference>
<dbReference type="PROSITE" id="PS00599">
    <property type="entry name" value="AA_TRANSFER_CLASS_2"/>
    <property type="match status" value="1"/>
</dbReference>
<dbReference type="Gene3D" id="3.40.640.10">
    <property type="entry name" value="Type I PLP-dependent aspartate aminotransferase-like (Major domain)"/>
    <property type="match status" value="1"/>
</dbReference>
<organism evidence="11 12">
    <name type="scientific">Candidatus Johnevansia muelleri</name>
    <dbReference type="NCBI Taxonomy" id="1495769"/>
    <lineage>
        <taxon>Bacteria</taxon>
        <taxon>Pseudomonadati</taxon>
        <taxon>Pseudomonadota</taxon>
        <taxon>Gammaproteobacteria</taxon>
        <taxon>Candidatus Johnevansiales</taxon>
        <taxon>Candidatus Johnevansiaceae</taxon>
        <taxon>Candidatus Johnevansia</taxon>
    </lineage>
</organism>
<dbReference type="GO" id="GO:0004400">
    <property type="term" value="F:histidinol-phosphate transaminase activity"/>
    <property type="evidence" value="ECO:0007669"/>
    <property type="project" value="UniProtKB-UniRule"/>
</dbReference>
<feature type="domain" description="Aminotransferase class I/classII large" evidence="10">
    <location>
        <begin position="24"/>
        <end position="346"/>
    </location>
</feature>
<dbReference type="UniPathway" id="UPA00031">
    <property type="reaction ID" value="UER00012"/>
</dbReference>
<evidence type="ECO:0000256" key="4">
    <source>
        <dbReference type="ARBA" id="ARBA00011738"/>
    </source>
</evidence>
<dbReference type="InterPro" id="IPR005861">
    <property type="entry name" value="HisP_aminotrans"/>
</dbReference>
<keyword evidence="12" id="KW-1185">Reference proteome</keyword>
<dbReference type="NCBIfam" id="TIGR01141">
    <property type="entry name" value="hisC"/>
    <property type="match status" value="1"/>
</dbReference>
<dbReference type="EC" id="2.6.1.9" evidence="9"/>
<dbReference type="OrthoDB" id="9809616at2"/>
<reference evidence="12" key="1">
    <citation type="submission" date="2014-07" db="EMBL/GenBank/DDBJ databases">
        <authorList>
            <person name="Santos-Garcia D."/>
        </authorList>
    </citation>
    <scope>NUCLEOTIDE SEQUENCE [LARGE SCALE GENOMIC DNA]</scope>
</reference>
<dbReference type="CDD" id="cd00609">
    <property type="entry name" value="AAT_like"/>
    <property type="match status" value="1"/>
</dbReference>
<evidence type="ECO:0000256" key="3">
    <source>
        <dbReference type="ARBA" id="ARBA00007970"/>
    </source>
</evidence>
<evidence type="ECO:0000256" key="5">
    <source>
        <dbReference type="ARBA" id="ARBA00022576"/>
    </source>
</evidence>
<keyword evidence="6 9" id="KW-0808">Transferase</keyword>
<keyword evidence="9" id="KW-0368">Histidine biosynthesis</keyword>
<gene>
    <name evidence="9 11" type="primary">hisC</name>
    <name evidence="11" type="ORF">CEM_019</name>
</gene>
<evidence type="ECO:0000256" key="9">
    <source>
        <dbReference type="HAMAP-Rule" id="MF_01023"/>
    </source>
</evidence>
<dbReference type="InterPro" id="IPR050106">
    <property type="entry name" value="HistidinolP_aminotransfase"/>
</dbReference>
<dbReference type="EMBL" id="LM655252">
    <property type="protein sequence ID" value="CDZ16292.1"/>
    <property type="molecule type" value="Genomic_DNA"/>
</dbReference>
<evidence type="ECO:0000256" key="1">
    <source>
        <dbReference type="ARBA" id="ARBA00001933"/>
    </source>
</evidence>
<dbReference type="PANTHER" id="PTHR43643">
    <property type="entry name" value="HISTIDINOL-PHOSPHATE AMINOTRANSFERASE 2"/>
    <property type="match status" value="1"/>
</dbReference>
<dbReference type="InterPro" id="IPR001917">
    <property type="entry name" value="Aminotrans_II_pyridoxalP_BS"/>
</dbReference>
<comment type="subunit">
    <text evidence="4 9">Homodimer.</text>
</comment>
<keyword evidence="9" id="KW-0028">Amino-acid biosynthesis</keyword>
<name>A0A078KE24_9GAMM</name>
<comment type="pathway">
    <text evidence="2 9">Amino-acid biosynthesis; L-histidine biosynthesis; L-histidine from 5-phospho-alpha-D-ribose 1-diphosphate: step 7/9.</text>
</comment>
<dbReference type="PATRIC" id="fig|1495769.3.peg.14"/>
<dbReference type="STRING" id="1495769.CEM_019"/>
<dbReference type="InterPro" id="IPR015422">
    <property type="entry name" value="PyrdxlP-dep_Trfase_small"/>
</dbReference>
<protein>
    <recommendedName>
        <fullName evidence="9">Histidinol-phosphate aminotransferase</fullName>
        <ecNumber evidence="9">2.6.1.9</ecNumber>
    </recommendedName>
    <alternativeName>
        <fullName evidence="9">Imidazole acetol-phosphate transaminase</fullName>
    </alternativeName>
</protein>
<dbReference type="GO" id="GO:0030170">
    <property type="term" value="F:pyridoxal phosphate binding"/>
    <property type="evidence" value="ECO:0007669"/>
    <property type="project" value="InterPro"/>
</dbReference>
<evidence type="ECO:0000259" key="10">
    <source>
        <dbReference type="Pfam" id="PF00155"/>
    </source>
</evidence>
<keyword evidence="5 9" id="KW-0032">Aminotransferase</keyword>
<dbReference type="KEGG" id="eme:CEM_019"/>
<dbReference type="InterPro" id="IPR015421">
    <property type="entry name" value="PyrdxlP-dep_Trfase_major"/>
</dbReference>
<dbReference type="AlphaFoldDB" id="A0A078KE24"/>
<sequence length="352" mass="40362">MSKFWSNELNKLKPYVPGEQSNQIIIKLNTNENPYSTTHNVKKVLKNFSIDNLKLYPDPDSKKLKIAIAKKFNINYYEIFLGNGSDEVLALAFLTFFRNNIPIIIPDITYSFYTVYCKLYNIKYKLVPLNNNWEVDLTAMNQKNGGIVFANPNAPTGNAHKKSSIIKLLSDQKEHVILIDEAYVDFGSESTISLIHKYPNLLIIKTLSKSYSLAGIRIGFAIGSKQLIDGLKIIKNSFNSYTINSISSAVALSAIKDEKYFNKNCIAIIYTREKIQFALENRKFELLYSKSNFIFVKPINISAVKLFIKLRKLGILVRYFSNKKLKKFLRISIGTELNMNKFIKNIDYLIIN</sequence>
<dbReference type="GO" id="GO:0000105">
    <property type="term" value="P:L-histidine biosynthetic process"/>
    <property type="evidence" value="ECO:0007669"/>
    <property type="project" value="UniProtKB-UniRule"/>
</dbReference>
<comment type="catalytic activity">
    <reaction evidence="8 9">
        <text>L-histidinol phosphate + 2-oxoglutarate = 3-(imidazol-4-yl)-2-oxopropyl phosphate + L-glutamate</text>
        <dbReference type="Rhea" id="RHEA:23744"/>
        <dbReference type="ChEBI" id="CHEBI:16810"/>
        <dbReference type="ChEBI" id="CHEBI:29985"/>
        <dbReference type="ChEBI" id="CHEBI:57766"/>
        <dbReference type="ChEBI" id="CHEBI:57980"/>
        <dbReference type="EC" id="2.6.1.9"/>
    </reaction>
</comment>
<comment type="similarity">
    <text evidence="3 9">Belongs to the class-II pyridoxal-phosphate-dependent aminotransferase family. Histidinol-phosphate aminotransferase subfamily.</text>
</comment>
<proteinExistence type="inferred from homology"/>
<keyword evidence="7 9" id="KW-0663">Pyridoxal phosphate</keyword>
<evidence type="ECO:0000256" key="2">
    <source>
        <dbReference type="ARBA" id="ARBA00005011"/>
    </source>
</evidence>
<dbReference type="HOGENOM" id="CLU_017584_3_0_6"/>
<evidence type="ECO:0000313" key="11">
    <source>
        <dbReference type="EMBL" id="CDZ16292.1"/>
    </source>
</evidence>
<dbReference type="SUPFAM" id="SSF53383">
    <property type="entry name" value="PLP-dependent transferases"/>
    <property type="match status" value="1"/>
</dbReference>
<dbReference type="PANTHER" id="PTHR43643:SF3">
    <property type="entry name" value="HISTIDINOL-PHOSPHATE AMINOTRANSFERASE"/>
    <property type="match status" value="1"/>
</dbReference>